<keyword evidence="8" id="KW-1185">Reference proteome</keyword>
<feature type="active site" description="Thioimide intermediate" evidence="5">
    <location>
        <position position="186"/>
    </location>
</feature>
<dbReference type="STRING" id="1328313.DS2_02048"/>
<dbReference type="Gene3D" id="3.30.1130.10">
    <property type="match status" value="2"/>
</dbReference>
<dbReference type="InterPro" id="IPR029500">
    <property type="entry name" value="QueF"/>
</dbReference>
<dbReference type="InterPro" id="IPR043133">
    <property type="entry name" value="GTP-CH-I_C/QueF"/>
</dbReference>
<dbReference type="InterPro" id="IPR016428">
    <property type="entry name" value="QueF_type2"/>
</dbReference>
<keyword evidence="1 5" id="KW-0963">Cytoplasm</keyword>
<name>W7QSC9_9ALTE</name>
<sequence length="281" mass="32432">MSEQNTSVLPELKLGKATEYIDRYDPTQLQAVPRKLMRDKLPKNTQAFLGVDIWTGYEISWLLPSGKPVVYIGEFIFSANSSNIVESKSFKLYLNSFNQSKFDSIEDVVELMQNDLTQCCGAPVEVKLYPLGQFAKRRVTYFAGQCIDNIDVEITRYDYAPNQLQLADSRQIVEETLVSHLLKSNCLVTGQPDWASIEIYYQGQAFDHASVLKYLIGFRNHNEFHEHCVERIFRDLETQLRPDKLSVYARYTRRGGLDINPLRVSHMSLLKSKPEHRLVRQ</sequence>
<evidence type="ECO:0000256" key="3">
    <source>
        <dbReference type="ARBA" id="ARBA00022857"/>
    </source>
</evidence>
<feature type="binding site" evidence="5">
    <location>
        <begin position="87"/>
        <end position="88"/>
    </location>
    <ligand>
        <name>NADPH</name>
        <dbReference type="ChEBI" id="CHEBI:57783"/>
    </ligand>
</feature>
<feature type="active site" description="Proton donor" evidence="5">
    <location>
        <position position="193"/>
    </location>
</feature>
<comment type="function">
    <text evidence="5">Catalyzes the NADPH-dependent reduction of 7-cyano-7-deazaguanine (preQ0) to 7-aminomethyl-7-deazaguanine (preQ1).</text>
</comment>
<reference evidence="7 8" key="1">
    <citation type="journal article" date="2014" name="Genome Announc.">
        <title>Draft Genome Sequence of the Agar-Degrading Bacterium Catenovulum sp. Strain DS-2, Isolated from Intestines of Haliotis diversicolor.</title>
        <authorList>
            <person name="Shan D."/>
            <person name="Li X."/>
            <person name="Gu Z."/>
            <person name="Wei G."/>
            <person name="Gao Z."/>
            <person name="Shao Z."/>
        </authorList>
    </citation>
    <scope>NUCLEOTIDE SEQUENCE [LARGE SCALE GENOMIC DNA]</scope>
    <source>
        <strain evidence="7 8">DS-2</strain>
    </source>
</reference>
<comment type="subcellular location">
    <subcellularLocation>
        <location evidence="5">Cytoplasm</location>
    </subcellularLocation>
</comment>
<dbReference type="Pfam" id="PF14489">
    <property type="entry name" value="QueF"/>
    <property type="match status" value="1"/>
</dbReference>
<dbReference type="Proteomes" id="UP000019276">
    <property type="component" value="Unassembled WGS sequence"/>
</dbReference>
<dbReference type="SUPFAM" id="SSF55620">
    <property type="entry name" value="Tetrahydrobiopterin biosynthesis enzymes-like"/>
    <property type="match status" value="1"/>
</dbReference>
<protein>
    <recommendedName>
        <fullName evidence="5">NADPH-dependent 7-cyano-7-deazaguanine reductase</fullName>
        <ecNumber evidence="5">1.7.1.13</ecNumber>
    </recommendedName>
    <alternativeName>
        <fullName evidence="5">7-cyano-7-carbaguanine reductase</fullName>
    </alternativeName>
    <alternativeName>
        <fullName evidence="5">NADPH-dependent nitrile oxidoreductase</fullName>
    </alternativeName>
    <alternativeName>
        <fullName evidence="5">PreQ(0) reductase</fullName>
    </alternativeName>
</protein>
<evidence type="ECO:0000256" key="2">
    <source>
        <dbReference type="ARBA" id="ARBA00022785"/>
    </source>
</evidence>
<evidence type="ECO:0000259" key="6">
    <source>
        <dbReference type="Pfam" id="PF14819"/>
    </source>
</evidence>
<dbReference type="UniPathway" id="UPA00392"/>
<feature type="binding site" evidence="5">
    <location>
        <begin position="85"/>
        <end position="87"/>
    </location>
    <ligand>
        <name>substrate</name>
    </ligand>
</feature>
<dbReference type="EMBL" id="ARZY01000002">
    <property type="protein sequence ID" value="EWH11927.1"/>
    <property type="molecule type" value="Genomic_DNA"/>
</dbReference>
<dbReference type="RefSeq" id="WP_035012950.1">
    <property type="nucleotide sequence ID" value="NZ_ARZY01000002.1"/>
</dbReference>
<dbReference type="GO" id="GO:0005737">
    <property type="term" value="C:cytoplasm"/>
    <property type="evidence" value="ECO:0007669"/>
    <property type="project" value="UniProtKB-SubCell"/>
</dbReference>
<dbReference type="GO" id="GO:0008616">
    <property type="term" value="P:tRNA queuosine(34) biosynthetic process"/>
    <property type="evidence" value="ECO:0007669"/>
    <property type="project" value="UniProtKB-UniRule"/>
</dbReference>
<organism evidence="7 8">
    <name type="scientific">Catenovulum agarivorans DS-2</name>
    <dbReference type="NCBI Taxonomy" id="1328313"/>
    <lineage>
        <taxon>Bacteria</taxon>
        <taxon>Pseudomonadati</taxon>
        <taxon>Pseudomonadota</taxon>
        <taxon>Gammaproteobacteria</taxon>
        <taxon>Alteromonadales</taxon>
        <taxon>Alteromonadaceae</taxon>
        <taxon>Catenovulum</taxon>
    </lineage>
</organism>
<dbReference type="eggNOG" id="COG2904">
    <property type="taxonomic scope" value="Bacteria"/>
</dbReference>
<dbReference type="InterPro" id="IPR050084">
    <property type="entry name" value="NADPH_dep_7-cyano-7-deazaG_red"/>
</dbReference>
<comment type="pathway">
    <text evidence="5">tRNA modification; tRNA-queuosine biosynthesis.</text>
</comment>
<dbReference type="InterPro" id="IPR029139">
    <property type="entry name" value="QueF_N"/>
</dbReference>
<comment type="caution">
    <text evidence="7">The sequence shown here is derived from an EMBL/GenBank/DDBJ whole genome shotgun (WGS) entry which is preliminary data.</text>
</comment>
<dbReference type="PANTHER" id="PTHR34354">
    <property type="entry name" value="NADPH-DEPENDENT 7-CYANO-7-DEAZAGUANINE REDUCTASE"/>
    <property type="match status" value="1"/>
</dbReference>
<dbReference type="PANTHER" id="PTHR34354:SF1">
    <property type="entry name" value="NADPH-DEPENDENT 7-CYANO-7-DEAZAGUANINE REDUCTASE"/>
    <property type="match status" value="1"/>
</dbReference>
<evidence type="ECO:0000256" key="4">
    <source>
        <dbReference type="ARBA" id="ARBA00023002"/>
    </source>
</evidence>
<dbReference type="OrthoDB" id="9789995at2"/>
<dbReference type="NCBIfam" id="TIGR03138">
    <property type="entry name" value="QueF"/>
    <property type="match status" value="1"/>
</dbReference>
<evidence type="ECO:0000313" key="8">
    <source>
        <dbReference type="Proteomes" id="UP000019276"/>
    </source>
</evidence>
<dbReference type="PIRSF" id="PIRSF004750">
    <property type="entry name" value="Nitrile_oxidored_YqcD_prd"/>
    <property type="match status" value="1"/>
</dbReference>
<evidence type="ECO:0000313" key="7">
    <source>
        <dbReference type="EMBL" id="EWH11927.1"/>
    </source>
</evidence>
<feature type="binding site" evidence="5">
    <location>
        <begin position="254"/>
        <end position="255"/>
    </location>
    <ligand>
        <name>NADPH</name>
        <dbReference type="ChEBI" id="CHEBI:57783"/>
    </ligand>
</feature>
<keyword evidence="2 5" id="KW-0671">Queuosine biosynthesis</keyword>
<comment type="similarity">
    <text evidence="5">Belongs to the GTP cyclohydrolase I family. QueF type 2 subfamily.</text>
</comment>
<evidence type="ECO:0000256" key="5">
    <source>
        <dbReference type="HAMAP-Rule" id="MF_00817"/>
    </source>
</evidence>
<dbReference type="EC" id="1.7.1.13" evidence="5"/>
<dbReference type="Pfam" id="PF14819">
    <property type="entry name" value="QueF_N"/>
    <property type="match status" value="1"/>
</dbReference>
<comment type="catalytic activity">
    <reaction evidence="5">
        <text>7-aminomethyl-7-carbaguanine + 2 NADP(+) = 7-cyano-7-carbaguanine + 2 NADPH + 3 H(+)</text>
        <dbReference type="Rhea" id="RHEA:13409"/>
        <dbReference type="ChEBI" id="CHEBI:15378"/>
        <dbReference type="ChEBI" id="CHEBI:45075"/>
        <dbReference type="ChEBI" id="CHEBI:57783"/>
        <dbReference type="ChEBI" id="CHEBI:58349"/>
        <dbReference type="ChEBI" id="CHEBI:58703"/>
        <dbReference type="EC" id="1.7.1.13"/>
    </reaction>
</comment>
<keyword evidence="3 5" id="KW-0521">NADP</keyword>
<dbReference type="GO" id="GO:0033739">
    <property type="term" value="F:preQ1 synthase activity"/>
    <property type="evidence" value="ECO:0007669"/>
    <property type="project" value="UniProtKB-UniRule"/>
</dbReference>
<feature type="domain" description="NADPH-dependent 7-cyano-7-deazaguanine reductase N-terminal" evidence="6">
    <location>
        <begin position="20"/>
        <end position="128"/>
    </location>
</feature>
<evidence type="ECO:0000256" key="1">
    <source>
        <dbReference type="ARBA" id="ARBA00022490"/>
    </source>
</evidence>
<comment type="subunit">
    <text evidence="5">Homodimer.</text>
</comment>
<dbReference type="AlphaFoldDB" id="W7QSC9"/>
<keyword evidence="4 5" id="KW-0560">Oxidoreductase</keyword>
<feature type="binding site" evidence="5">
    <location>
        <begin position="225"/>
        <end position="226"/>
    </location>
    <ligand>
        <name>substrate</name>
    </ligand>
</feature>
<proteinExistence type="inferred from homology"/>
<gene>
    <name evidence="5 7" type="primary">queF</name>
    <name evidence="7" type="ORF">DS2_02048</name>
</gene>
<accession>W7QSC9</accession>
<dbReference type="eggNOG" id="COG0780">
    <property type="taxonomic scope" value="Bacteria"/>
</dbReference>
<dbReference type="HAMAP" id="MF_00817">
    <property type="entry name" value="QueF_type2"/>
    <property type="match status" value="1"/>
</dbReference>